<proteinExistence type="predicted"/>
<dbReference type="EMBL" id="CM042042">
    <property type="protein sequence ID" value="KAI3704094.1"/>
    <property type="molecule type" value="Genomic_DNA"/>
</dbReference>
<sequence>MQMLNLDGDLFTFTRMNRGHASFSGKVTTLFNNMYTTERLELVKKVVAKRSKEEKLRKKEEMKKERER</sequence>
<organism evidence="1 2">
    <name type="scientific">Smallanthus sonchifolius</name>
    <dbReference type="NCBI Taxonomy" id="185202"/>
    <lineage>
        <taxon>Eukaryota</taxon>
        <taxon>Viridiplantae</taxon>
        <taxon>Streptophyta</taxon>
        <taxon>Embryophyta</taxon>
        <taxon>Tracheophyta</taxon>
        <taxon>Spermatophyta</taxon>
        <taxon>Magnoliopsida</taxon>
        <taxon>eudicotyledons</taxon>
        <taxon>Gunneridae</taxon>
        <taxon>Pentapetalae</taxon>
        <taxon>asterids</taxon>
        <taxon>campanulids</taxon>
        <taxon>Asterales</taxon>
        <taxon>Asteraceae</taxon>
        <taxon>Asteroideae</taxon>
        <taxon>Heliantheae alliance</taxon>
        <taxon>Millerieae</taxon>
        <taxon>Smallanthus</taxon>
    </lineage>
</organism>
<dbReference type="Proteomes" id="UP001056120">
    <property type="component" value="Linkage Group LG25"/>
</dbReference>
<evidence type="ECO:0000313" key="2">
    <source>
        <dbReference type="Proteomes" id="UP001056120"/>
    </source>
</evidence>
<reference evidence="2" key="1">
    <citation type="journal article" date="2022" name="Mol. Ecol. Resour.">
        <title>The genomes of chicory, endive, great burdock and yacon provide insights into Asteraceae palaeo-polyploidization history and plant inulin production.</title>
        <authorList>
            <person name="Fan W."/>
            <person name="Wang S."/>
            <person name="Wang H."/>
            <person name="Wang A."/>
            <person name="Jiang F."/>
            <person name="Liu H."/>
            <person name="Zhao H."/>
            <person name="Xu D."/>
            <person name="Zhang Y."/>
        </authorList>
    </citation>
    <scope>NUCLEOTIDE SEQUENCE [LARGE SCALE GENOMIC DNA]</scope>
    <source>
        <strain evidence="2">cv. Yunnan</strain>
    </source>
</reference>
<reference evidence="1 2" key="2">
    <citation type="journal article" date="2022" name="Mol. Ecol. Resour.">
        <title>The genomes of chicory, endive, great burdock and yacon provide insights into Asteraceae paleo-polyploidization history and plant inulin production.</title>
        <authorList>
            <person name="Fan W."/>
            <person name="Wang S."/>
            <person name="Wang H."/>
            <person name="Wang A."/>
            <person name="Jiang F."/>
            <person name="Liu H."/>
            <person name="Zhao H."/>
            <person name="Xu D."/>
            <person name="Zhang Y."/>
        </authorList>
    </citation>
    <scope>NUCLEOTIDE SEQUENCE [LARGE SCALE GENOMIC DNA]</scope>
    <source>
        <strain evidence="2">cv. Yunnan</strain>
        <tissue evidence="1">Leaves</tissue>
    </source>
</reference>
<protein>
    <submittedName>
        <fullName evidence="1">Uncharacterized protein</fullName>
    </submittedName>
</protein>
<comment type="caution">
    <text evidence="1">The sequence shown here is derived from an EMBL/GenBank/DDBJ whole genome shotgun (WGS) entry which is preliminary data.</text>
</comment>
<name>A0ACB9A378_9ASTR</name>
<evidence type="ECO:0000313" key="1">
    <source>
        <dbReference type="EMBL" id="KAI3704094.1"/>
    </source>
</evidence>
<gene>
    <name evidence="1" type="ORF">L1987_74307</name>
</gene>
<accession>A0ACB9A378</accession>
<keyword evidence="2" id="KW-1185">Reference proteome</keyword>